<protein>
    <submittedName>
        <fullName evidence="2">Uncharacterized protein</fullName>
    </submittedName>
</protein>
<evidence type="ECO:0000256" key="1">
    <source>
        <dbReference type="SAM" id="MobiDB-lite"/>
    </source>
</evidence>
<dbReference type="AlphaFoldDB" id="A0AAE0CDC9"/>
<evidence type="ECO:0000313" key="3">
    <source>
        <dbReference type="Proteomes" id="UP001190700"/>
    </source>
</evidence>
<name>A0AAE0CDC9_9CHLO</name>
<sequence length="83" mass="8979">MYASIIPVVPQETYILDPASSLQSDAEDPLLQNVATGETPPLPCGTANPLSNPPSLEPGSLDGHYSIRLPLEENRSREWPVPQ</sequence>
<reference evidence="2 3" key="1">
    <citation type="journal article" date="2015" name="Genome Biol. Evol.">
        <title>Comparative Genomics of a Bacterivorous Green Alga Reveals Evolutionary Causalities and Consequences of Phago-Mixotrophic Mode of Nutrition.</title>
        <authorList>
            <person name="Burns J.A."/>
            <person name="Paasch A."/>
            <person name="Narechania A."/>
            <person name="Kim E."/>
        </authorList>
    </citation>
    <scope>NUCLEOTIDE SEQUENCE [LARGE SCALE GENOMIC DNA]</scope>
    <source>
        <strain evidence="2 3">PLY_AMNH</strain>
    </source>
</reference>
<accession>A0AAE0CDC9</accession>
<dbReference type="Proteomes" id="UP001190700">
    <property type="component" value="Unassembled WGS sequence"/>
</dbReference>
<feature type="region of interest" description="Disordered" evidence="1">
    <location>
        <begin position="19"/>
        <end position="83"/>
    </location>
</feature>
<evidence type="ECO:0000313" key="2">
    <source>
        <dbReference type="EMBL" id="KAK3252149.1"/>
    </source>
</evidence>
<organism evidence="2 3">
    <name type="scientific">Cymbomonas tetramitiformis</name>
    <dbReference type="NCBI Taxonomy" id="36881"/>
    <lineage>
        <taxon>Eukaryota</taxon>
        <taxon>Viridiplantae</taxon>
        <taxon>Chlorophyta</taxon>
        <taxon>Pyramimonadophyceae</taxon>
        <taxon>Pyramimonadales</taxon>
        <taxon>Pyramimonadaceae</taxon>
        <taxon>Cymbomonas</taxon>
    </lineage>
</organism>
<proteinExistence type="predicted"/>
<keyword evidence="3" id="KW-1185">Reference proteome</keyword>
<dbReference type="EMBL" id="LGRX02025599">
    <property type="protein sequence ID" value="KAK3252149.1"/>
    <property type="molecule type" value="Genomic_DNA"/>
</dbReference>
<gene>
    <name evidence="2" type="ORF">CYMTET_38545</name>
</gene>
<comment type="caution">
    <text evidence="2">The sequence shown here is derived from an EMBL/GenBank/DDBJ whole genome shotgun (WGS) entry which is preliminary data.</text>
</comment>
<feature type="compositionally biased region" description="Basic and acidic residues" evidence="1">
    <location>
        <begin position="70"/>
        <end position="83"/>
    </location>
</feature>